<dbReference type="SUPFAM" id="SSF75304">
    <property type="entry name" value="Amidase signature (AS) enzymes"/>
    <property type="match status" value="1"/>
</dbReference>
<accession>A0A261VX89</accession>
<reference evidence="4" key="1">
    <citation type="submission" date="2017-05" db="EMBL/GenBank/DDBJ databases">
        <title>Complete and WGS of Bordetella genogroups.</title>
        <authorList>
            <person name="Spilker T."/>
            <person name="Lipuma J."/>
        </authorList>
    </citation>
    <scope>NUCLEOTIDE SEQUENCE [LARGE SCALE GENOMIC DNA]</scope>
    <source>
        <strain evidence="4">AU8256</strain>
    </source>
</reference>
<feature type="domain" description="Amidase" evidence="2">
    <location>
        <begin position="92"/>
        <end position="494"/>
    </location>
</feature>
<dbReference type="PANTHER" id="PTHR11895:SF176">
    <property type="entry name" value="AMIDASE AMID-RELATED"/>
    <property type="match status" value="1"/>
</dbReference>
<evidence type="ECO:0000256" key="1">
    <source>
        <dbReference type="SAM" id="MobiDB-lite"/>
    </source>
</evidence>
<dbReference type="Pfam" id="PF01425">
    <property type="entry name" value="Amidase"/>
    <property type="match status" value="1"/>
</dbReference>
<dbReference type="EMBL" id="NEVT01000004">
    <property type="protein sequence ID" value="OZI78401.1"/>
    <property type="molecule type" value="Genomic_DNA"/>
</dbReference>
<gene>
    <name evidence="3" type="ORF">CAL24_09805</name>
</gene>
<dbReference type="Gene3D" id="3.90.1300.10">
    <property type="entry name" value="Amidase signature (AS) domain"/>
    <property type="match status" value="1"/>
</dbReference>
<dbReference type="Proteomes" id="UP000215633">
    <property type="component" value="Unassembled WGS sequence"/>
</dbReference>
<proteinExistence type="predicted"/>
<evidence type="ECO:0000259" key="2">
    <source>
        <dbReference type="Pfam" id="PF01425"/>
    </source>
</evidence>
<protein>
    <submittedName>
        <fullName evidence="3">Amidase</fullName>
    </submittedName>
</protein>
<dbReference type="GO" id="GO:0003824">
    <property type="term" value="F:catalytic activity"/>
    <property type="evidence" value="ECO:0007669"/>
    <property type="project" value="InterPro"/>
</dbReference>
<feature type="region of interest" description="Disordered" evidence="1">
    <location>
        <begin position="64"/>
        <end position="87"/>
    </location>
</feature>
<comment type="caution">
    <text evidence="3">The sequence shown here is derived from an EMBL/GenBank/DDBJ whole genome shotgun (WGS) entry which is preliminary data.</text>
</comment>
<keyword evidence="4" id="KW-1185">Reference proteome</keyword>
<dbReference type="InterPro" id="IPR000120">
    <property type="entry name" value="Amidase"/>
</dbReference>
<dbReference type="InterPro" id="IPR036928">
    <property type="entry name" value="AS_sf"/>
</dbReference>
<dbReference type="RefSeq" id="WP_094806586.1">
    <property type="nucleotide sequence ID" value="NZ_NEVT01000004.1"/>
</dbReference>
<sequence>MKALLDRFAAAIDDMAGLTDYPYRDRQQAWLERLQLNLPELQAVETLAPGPELGYLEPPAAPVAGPALGSDHAAAPAAAPRGDNGPDAALDALERAGRQAGLNAFISLADEAALRRQAGQAARDAAARPLLGVPVAVKDLMAVAGFAQTNGSGGPARPAAARDALAVARLRQAGALVIGTTNLHELAYGITSANPHFGAVANPRHPGHTPGGSSGGSAAAVAAGIVPIAVGTDTAGSIRYPAACCGVVGFKPSFDAIARDGAQTLGASLDHLGPIAASVADAALAYAVMAGQPARALRGAPLAGRRVGVPRRYFYEPLAADVAQALEAALESLRRDGAELVPVDIAGIETSAGLQFVTLCSEATELHWDRLTRHPETLGADVRVRLEVGQFLPAIWYTRAQRGRAALARAMDAALAQVDVLVTPTTRTTPAPRAATSVAIGARDYPLHTAATALTMPFNLTGLPALTLPCGADPAGLPISMQIVGARGADWHVLDVAARIETLVAGRYPAGGMPGV</sequence>
<dbReference type="PROSITE" id="PS00571">
    <property type="entry name" value="AMIDASES"/>
    <property type="match status" value="1"/>
</dbReference>
<name>A0A261VX89_9BORD</name>
<dbReference type="InterPro" id="IPR023631">
    <property type="entry name" value="Amidase_dom"/>
</dbReference>
<dbReference type="AlphaFoldDB" id="A0A261VX89"/>
<evidence type="ECO:0000313" key="3">
    <source>
        <dbReference type="EMBL" id="OZI78401.1"/>
    </source>
</evidence>
<dbReference type="InterPro" id="IPR020556">
    <property type="entry name" value="Amidase_CS"/>
</dbReference>
<dbReference type="PANTHER" id="PTHR11895">
    <property type="entry name" value="TRANSAMIDASE"/>
    <property type="match status" value="1"/>
</dbReference>
<evidence type="ECO:0000313" key="4">
    <source>
        <dbReference type="Proteomes" id="UP000215633"/>
    </source>
</evidence>
<organism evidence="3 4">
    <name type="scientific">Bordetella genomosp. 2</name>
    <dbReference type="NCBI Taxonomy" id="1983456"/>
    <lineage>
        <taxon>Bacteria</taxon>
        <taxon>Pseudomonadati</taxon>
        <taxon>Pseudomonadota</taxon>
        <taxon>Betaproteobacteria</taxon>
        <taxon>Burkholderiales</taxon>
        <taxon>Alcaligenaceae</taxon>
        <taxon>Bordetella</taxon>
    </lineage>
</organism>